<evidence type="ECO:0000256" key="4">
    <source>
        <dbReference type="ARBA" id="ARBA00022801"/>
    </source>
</evidence>
<dbReference type="InterPro" id="IPR038763">
    <property type="entry name" value="DHH_sf"/>
</dbReference>
<dbReference type="GO" id="GO:0006281">
    <property type="term" value="P:DNA repair"/>
    <property type="evidence" value="ECO:0007669"/>
    <property type="project" value="InterPro"/>
</dbReference>
<evidence type="ECO:0000259" key="9">
    <source>
        <dbReference type="Pfam" id="PF17768"/>
    </source>
</evidence>
<dbReference type="GO" id="GO:0003676">
    <property type="term" value="F:nucleic acid binding"/>
    <property type="evidence" value="ECO:0007669"/>
    <property type="project" value="InterPro"/>
</dbReference>
<name>A0A841C6W7_9LACT</name>
<evidence type="ECO:0000313" key="10">
    <source>
        <dbReference type="EMBL" id="MBB5888084.1"/>
    </source>
</evidence>
<dbReference type="InterPro" id="IPR018779">
    <property type="entry name" value="RecJ_C"/>
</dbReference>
<keyword evidence="3" id="KW-0540">Nuclease</keyword>
<dbReference type="PANTHER" id="PTHR30255:SF2">
    <property type="entry name" value="SINGLE-STRANDED-DNA-SPECIFIC EXONUCLEASE RECJ"/>
    <property type="match status" value="1"/>
</dbReference>
<dbReference type="Pfam" id="PF10141">
    <property type="entry name" value="ssDNA-exonuc_C"/>
    <property type="match status" value="1"/>
</dbReference>
<evidence type="ECO:0000259" key="6">
    <source>
        <dbReference type="Pfam" id="PF01368"/>
    </source>
</evidence>
<evidence type="ECO:0000256" key="5">
    <source>
        <dbReference type="ARBA" id="ARBA00022839"/>
    </source>
</evidence>
<feature type="domain" description="Single-stranded-DNA-specific exonuclease RecJ C-terminal" evidence="8">
    <location>
        <begin position="595"/>
        <end position="743"/>
    </location>
</feature>
<organism evidence="10 11">
    <name type="scientific">Lactovum miscens</name>
    <dbReference type="NCBI Taxonomy" id="190387"/>
    <lineage>
        <taxon>Bacteria</taxon>
        <taxon>Bacillati</taxon>
        <taxon>Bacillota</taxon>
        <taxon>Bacilli</taxon>
        <taxon>Lactobacillales</taxon>
        <taxon>Streptococcaceae</taxon>
        <taxon>Lactovum</taxon>
    </lineage>
</organism>
<proteinExistence type="inferred from homology"/>
<comment type="similarity">
    <text evidence="1">Belongs to the RecJ family.</text>
</comment>
<dbReference type="AlphaFoldDB" id="A0A841C6W7"/>
<dbReference type="SUPFAM" id="SSF64182">
    <property type="entry name" value="DHH phosphoesterases"/>
    <property type="match status" value="1"/>
</dbReference>
<evidence type="ECO:0000256" key="1">
    <source>
        <dbReference type="ARBA" id="ARBA00005915"/>
    </source>
</evidence>
<dbReference type="GO" id="GO:0006310">
    <property type="term" value="P:DNA recombination"/>
    <property type="evidence" value="ECO:0007669"/>
    <property type="project" value="InterPro"/>
</dbReference>
<reference evidence="10 11" key="1">
    <citation type="submission" date="2020-08" db="EMBL/GenBank/DDBJ databases">
        <title>Genomic Encyclopedia of Type Strains, Phase IV (KMG-IV): sequencing the most valuable type-strain genomes for metagenomic binning, comparative biology and taxonomic classification.</title>
        <authorList>
            <person name="Goeker M."/>
        </authorList>
    </citation>
    <scope>NUCLEOTIDE SEQUENCE [LARGE SCALE GENOMIC DNA]</scope>
    <source>
        <strain evidence="10 11">DSM 14925</strain>
    </source>
</reference>
<dbReference type="PANTHER" id="PTHR30255">
    <property type="entry name" value="SINGLE-STRANDED-DNA-SPECIFIC EXONUCLEASE RECJ"/>
    <property type="match status" value="1"/>
</dbReference>
<dbReference type="InterPro" id="IPR004610">
    <property type="entry name" value="RecJ"/>
</dbReference>
<sequence>MIKAKYNWKLLETEPSEDFVKIVKKEKIDKIVASIMWERGVRSKSEIEAFLNPDSSQLHDPFLLHDMKKAVDRIRTAIENQEKILIYGDYDADGMTSASIMKSALDELGADELAQVYLPNRFTDGYGPNIDVYKYWIEKEAVSLIITTDNGVAGNVPIDWAQSHGCDVVVTDHHSIPEILPKAYAIVHPQHPDSFYPFDDLCGAGVAFKVACALLESIPMEMLDLVAIGTVADMVSLRPGGENRVLVSLGLHQLKNTDRSGLIHLMQLAGCDLRKLDEEAIGFQIAPRLNALGRLDDPNPAIELLTGWDEEANLEIAKFIEMKNTERKNIVEKIMLEAESMIDPNKSVEVLYHANWHKGVLGIVAGRLLEKHSKPVIMLSLDEKTGELRGSGRSVVGFNIFEALTKHRDLFKAFGGHAQACGLTIDVDKVEELRKVLNEELKFQGTNLSAKPNLQVAEEILLDEISLDTLKSLAKISPFGMGNPKPLFLLRNFKTQNIRTMGKDNSHLKMRLSQGKTQLDAVLFRQGNKAIEFEQVETELMVQVSSNTWNGQTSLQLMVEDARAVGIELVDLRSHPMTIADFQDKIGIFENNSLKNGIMNSVLLIKDAPTGKAGLEVLHNALLSENLELVYFLNQIEKSYYLNGSGSRDQYAGLFKAIYQFPEFDVRFKLGELSNYLKIPKDLLVKMIQIFEELGFVKLEDGLMSVVKNAEKREIRESKIFQELEETIRLQEFFALSSVKEIYNKLKNGETTELRYQ</sequence>
<feature type="domain" description="DDH" evidence="6">
    <location>
        <begin position="83"/>
        <end position="230"/>
    </location>
</feature>
<keyword evidence="4 10" id="KW-0378">Hydrolase</keyword>
<protein>
    <recommendedName>
        <fullName evidence="2">Single-stranded-DNA-specific exonuclease RecJ</fullName>
    </recommendedName>
</protein>
<keyword evidence="11" id="KW-1185">Reference proteome</keyword>
<evidence type="ECO:0000259" key="7">
    <source>
        <dbReference type="Pfam" id="PF02272"/>
    </source>
</evidence>
<dbReference type="GO" id="GO:0008409">
    <property type="term" value="F:5'-3' exonuclease activity"/>
    <property type="evidence" value="ECO:0007669"/>
    <property type="project" value="InterPro"/>
</dbReference>
<evidence type="ECO:0000256" key="3">
    <source>
        <dbReference type="ARBA" id="ARBA00022722"/>
    </source>
</evidence>
<dbReference type="Gene3D" id="3.90.1640.30">
    <property type="match status" value="1"/>
</dbReference>
<dbReference type="InterPro" id="IPR003156">
    <property type="entry name" value="DHHA1_dom"/>
</dbReference>
<accession>A0A841C6W7</accession>
<dbReference type="Proteomes" id="UP000562464">
    <property type="component" value="Unassembled WGS sequence"/>
</dbReference>
<gene>
    <name evidence="10" type="ORF">HNQ37_000975</name>
</gene>
<dbReference type="Pfam" id="PF01368">
    <property type="entry name" value="DHH"/>
    <property type="match status" value="1"/>
</dbReference>
<dbReference type="InterPro" id="IPR051673">
    <property type="entry name" value="SSDNA_exonuclease_RecJ"/>
</dbReference>
<evidence type="ECO:0000259" key="8">
    <source>
        <dbReference type="Pfam" id="PF10141"/>
    </source>
</evidence>
<dbReference type="EMBL" id="JACHHV010000014">
    <property type="protein sequence ID" value="MBB5888084.1"/>
    <property type="molecule type" value="Genomic_DNA"/>
</dbReference>
<dbReference type="InterPro" id="IPR041122">
    <property type="entry name" value="RecJ_OB"/>
</dbReference>
<feature type="domain" description="RecJ OB" evidence="9">
    <location>
        <begin position="459"/>
        <end position="561"/>
    </location>
</feature>
<dbReference type="Pfam" id="PF17768">
    <property type="entry name" value="RecJ_OB"/>
    <property type="match status" value="1"/>
</dbReference>
<dbReference type="RefSeq" id="WP_183539804.1">
    <property type="nucleotide sequence ID" value="NZ_DASWOY010000021.1"/>
</dbReference>
<dbReference type="Gene3D" id="3.10.310.30">
    <property type="match status" value="1"/>
</dbReference>
<dbReference type="Pfam" id="PF02272">
    <property type="entry name" value="DHHA1"/>
    <property type="match status" value="1"/>
</dbReference>
<dbReference type="NCBIfam" id="TIGR00644">
    <property type="entry name" value="recJ"/>
    <property type="match status" value="1"/>
</dbReference>
<dbReference type="InterPro" id="IPR001667">
    <property type="entry name" value="DDH_dom"/>
</dbReference>
<feature type="domain" description="DHHA1" evidence="7">
    <location>
        <begin position="347"/>
        <end position="442"/>
    </location>
</feature>
<comment type="caution">
    <text evidence="10">The sequence shown here is derived from an EMBL/GenBank/DDBJ whole genome shotgun (WGS) entry which is preliminary data.</text>
</comment>
<keyword evidence="5 10" id="KW-0269">Exonuclease</keyword>
<evidence type="ECO:0000313" key="11">
    <source>
        <dbReference type="Proteomes" id="UP000562464"/>
    </source>
</evidence>
<evidence type="ECO:0000256" key="2">
    <source>
        <dbReference type="ARBA" id="ARBA00019841"/>
    </source>
</evidence>